<comment type="caution">
    <text evidence="1">The sequence shown here is derived from an EMBL/GenBank/DDBJ whole genome shotgun (WGS) entry which is preliminary data.</text>
</comment>
<reference evidence="1" key="1">
    <citation type="submission" date="2022-10" db="EMBL/GenBank/DDBJ databases">
        <title>Adaptive evolution leads to modifications in subtelomeric GC content in a zoonotic Cryptosporidium species.</title>
        <authorList>
            <person name="Li J."/>
            <person name="Feng Y."/>
            <person name="Xiao L."/>
        </authorList>
    </citation>
    <scope>NUCLEOTIDE SEQUENCE</scope>
    <source>
        <strain evidence="1">33844</strain>
    </source>
</reference>
<dbReference type="OrthoDB" id="341943at2759"/>
<name>A0A9D5DN73_9CRYT</name>
<sequence length="222" mass="26252">MGIRHETFSEVKSLFPGKIHKDEKAFLTEFGILDDLKPERECSKSELNNLLMELWMKIVPFFSLKGQVISLKRRKDSAENQDQIEGVKKVYKCAKAKLNQQLDKVFRCIVNRTVYKYRYCTMSRNHLDCKMHTYIYHSSMKKLNKKITKLLGEAFVILSKSRGNCRVNKSGIHHTTCNHLFYSARAIKQSITTQTTQYFQFKRMKKRCQPYVTIRILRLLRK</sequence>
<dbReference type="AlphaFoldDB" id="A0A9D5DN73"/>
<accession>A0A9D5DN73</accession>
<gene>
    <name evidence="1" type="ORF">OJ253_1655</name>
</gene>
<proteinExistence type="predicted"/>
<protein>
    <submittedName>
        <fullName evidence="1">Uncharacterized protein</fullName>
    </submittedName>
</protein>
<dbReference type="EMBL" id="JAPCXC010000036">
    <property type="protein sequence ID" value="KAJ1609195.1"/>
    <property type="molecule type" value="Genomic_DNA"/>
</dbReference>
<dbReference type="Proteomes" id="UP001067231">
    <property type="component" value="Unassembled WGS sequence"/>
</dbReference>
<evidence type="ECO:0000313" key="1">
    <source>
        <dbReference type="EMBL" id="KAJ1609195.1"/>
    </source>
</evidence>
<organism evidence="1">
    <name type="scientific">Cryptosporidium canis</name>
    <dbReference type="NCBI Taxonomy" id="195482"/>
    <lineage>
        <taxon>Eukaryota</taxon>
        <taxon>Sar</taxon>
        <taxon>Alveolata</taxon>
        <taxon>Apicomplexa</taxon>
        <taxon>Conoidasida</taxon>
        <taxon>Coccidia</taxon>
        <taxon>Eucoccidiorida</taxon>
        <taxon>Eimeriorina</taxon>
        <taxon>Cryptosporidiidae</taxon>
        <taxon>Cryptosporidium</taxon>
    </lineage>
</organism>